<evidence type="ECO:0000259" key="2">
    <source>
        <dbReference type="Pfam" id="PF04394"/>
    </source>
</evidence>
<proteinExistence type="predicted"/>
<evidence type="ECO:0000259" key="3">
    <source>
        <dbReference type="Pfam" id="PF08279"/>
    </source>
</evidence>
<reference evidence="4" key="1">
    <citation type="submission" date="2022-10" db="EMBL/GenBank/DDBJ databases">
        <title>Vagococcus sp. isolated from poultry meat.</title>
        <authorList>
            <person name="Johansson P."/>
            <person name="Bjorkroth J."/>
        </authorList>
    </citation>
    <scope>NUCLEOTIDE SEQUENCE</scope>
    <source>
        <strain evidence="4">STAA11</strain>
        <plasmid evidence="4">unnamed3</plasmid>
    </source>
</reference>
<feature type="domain" description="Helix-turn-helix type 11" evidence="3">
    <location>
        <begin position="3"/>
        <end position="27"/>
    </location>
</feature>
<organism evidence="4 5">
    <name type="scientific">Vagococcus intermedius</name>
    <dbReference type="NCBI Taxonomy" id="2991418"/>
    <lineage>
        <taxon>Bacteria</taxon>
        <taxon>Bacillati</taxon>
        <taxon>Bacillota</taxon>
        <taxon>Bacilli</taxon>
        <taxon>Lactobacillales</taxon>
        <taxon>Enterococcaceae</taxon>
        <taxon>Vagococcus</taxon>
    </lineage>
</organism>
<protein>
    <submittedName>
        <fullName evidence="4">DUF536 domain-containing protein</fullName>
    </submittedName>
</protein>
<accession>A0AAF0IAE3</accession>
<dbReference type="Proteomes" id="UP001179647">
    <property type="component" value="Plasmid unnamed3"/>
</dbReference>
<dbReference type="Pfam" id="PF04394">
    <property type="entry name" value="DUF536"/>
    <property type="match status" value="1"/>
</dbReference>
<dbReference type="InterPro" id="IPR013196">
    <property type="entry name" value="HTH_11"/>
</dbReference>
<sequence length="182" mass="20505">MANITIKTLADELGVSKQAIRKHIDKLPPTLSVTREGNIIYMNTAVASFIRSKVGRVGGNVTSNVGGNVTNRKNTVKSTIVDNNTPLSSEIEKIINEQLKIKDKQLSEKDKQIQTMQKLLDQQQQLSLQSNKQIEQLQLQLSNEIEIDLENSNRNKVVNEKDGKDSNEANEKKGFFNRIFKK</sequence>
<dbReference type="AlphaFoldDB" id="A0AAF0IAE3"/>
<evidence type="ECO:0000313" key="5">
    <source>
        <dbReference type="Proteomes" id="UP001179647"/>
    </source>
</evidence>
<dbReference type="InterPro" id="IPR007489">
    <property type="entry name" value="RocS-like_C"/>
</dbReference>
<dbReference type="KEGG" id="vie:OL234_10925"/>
<evidence type="ECO:0000313" key="4">
    <source>
        <dbReference type="EMBL" id="WEG74432.1"/>
    </source>
</evidence>
<feature type="domain" description="Regulator of chromosome segregation-like C-terminal" evidence="2">
    <location>
        <begin position="103"/>
        <end position="142"/>
    </location>
</feature>
<dbReference type="EMBL" id="CP110235">
    <property type="protein sequence ID" value="WEG74432.1"/>
    <property type="molecule type" value="Genomic_DNA"/>
</dbReference>
<feature type="coiled-coil region" evidence="1">
    <location>
        <begin position="106"/>
        <end position="140"/>
    </location>
</feature>
<gene>
    <name evidence="4" type="ORF">OL234_10925</name>
</gene>
<evidence type="ECO:0000256" key="1">
    <source>
        <dbReference type="SAM" id="Coils"/>
    </source>
</evidence>
<keyword evidence="5" id="KW-1185">Reference proteome</keyword>
<geneLocation type="plasmid" evidence="4 5">
    <name>unnamed3</name>
</geneLocation>
<keyword evidence="1" id="KW-0175">Coiled coil</keyword>
<dbReference type="Pfam" id="PF08279">
    <property type="entry name" value="HTH_11"/>
    <property type="match status" value="1"/>
</dbReference>
<keyword evidence="4" id="KW-0614">Plasmid</keyword>
<dbReference type="RefSeq" id="WP_275470228.1">
    <property type="nucleotide sequence ID" value="NZ_CP110235.1"/>
</dbReference>
<name>A0AAF0IAE3_9ENTE</name>